<evidence type="ECO:0000256" key="3">
    <source>
        <dbReference type="ARBA" id="ARBA00022723"/>
    </source>
</evidence>
<dbReference type="GO" id="GO:0046872">
    <property type="term" value="F:metal ion binding"/>
    <property type="evidence" value="ECO:0007669"/>
    <property type="project" value="UniProtKB-KW"/>
</dbReference>
<evidence type="ECO:0000313" key="8">
    <source>
        <dbReference type="Proteomes" id="UP000185783"/>
    </source>
</evidence>
<dbReference type="Proteomes" id="UP000185783">
    <property type="component" value="Unassembled WGS sequence"/>
</dbReference>
<comment type="cofactor">
    <cofactor evidence="1">
        <name>heme b</name>
        <dbReference type="ChEBI" id="CHEBI:60344"/>
    </cofactor>
</comment>
<dbReference type="SUPFAM" id="SSF54909">
    <property type="entry name" value="Dimeric alpha+beta barrel"/>
    <property type="match status" value="1"/>
</dbReference>
<gene>
    <name evidence="7" type="ORF">A3843_06865</name>
</gene>
<dbReference type="PANTHER" id="PTHR30521">
    <property type="entry name" value="DEFERROCHELATASE/PEROXIDASE"/>
    <property type="match status" value="1"/>
</dbReference>
<dbReference type="RefSeq" id="WP_028481942.1">
    <property type="nucleotide sequence ID" value="NZ_LVVZ01000011.1"/>
</dbReference>
<sequence length="293" mass="31904">MNTCQPGIVAPLPEHAIYSEFRLEKDATVSAGLDVLAVLRIDHGVMAGLGSKLMANARCGLILCLFRPQTGTGASVPETQEDLWVRVCGANQEQLADLQQRVLHHLSGTFRLIRSTSAFLRGGERNLASHNEMASSSLDHSSVSRVLVSSLNPALDRGSFVAVQSWLYTGSRQNGRSIKNMDGIFAGRLTTERSGPKSTIEIDIERIGLVTKPEEGYMLRRCLAFGERYGEAGLYSVAYGNSLLLYEATLKCMVGQTDGVLDPLFQVSRPITGGYYWCPPIKPNGQLILSALN</sequence>
<dbReference type="GO" id="GO:0020037">
    <property type="term" value="F:heme binding"/>
    <property type="evidence" value="ECO:0007669"/>
    <property type="project" value="InterPro"/>
</dbReference>
<dbReference type="Pfam" id="PF20628">
    <property type="entry name" value="Dyp_perox_C"/>
    <property type="match status" value="1"/>
</dbReference>
<reference evidence="7 8" key="1">
    <citation type="submission" date="2016-03" db="EMBL/GenBank/DDBJ databases">
        <title>Genome sequence of Nesiotobacter sp. nov., a moderately halophilic alphaproteobacterium isolated from the Yellow Sea, China.</title>
        <authorList>
            <person name="Zhang G."/>
            <person name="Zhang R."/>
        </authorList>
    </citation>
    <scope>NUCLEOTIDE SEQUENCE [LARGE SCALE GENOMIC DNA]</scope>
    <source>
        <strain evidence="7 8">WB1-6</strain>
    </source>
</reference>
<comment type="caution">
    <text evidence="7">The sequence shown here is derived from an EMBL/GenBank/DDBJ whole genome shotgun (WGS) entry which is preliminary data.</text>
</comment>
<organism evidence="7 8">
    <name type="scientific">Pseudovibrio exalbescens</name>
    <dbReference type="NCBI Taxonomy" id="197461"/>
    <lineage>
        <taxon>Bacteria</taxon>
        <taxon>Pseudomonadati</taxon>
        <taxon>Pseudomonadota</taxon>
        <taxon>Alphaproteobacteria</taxon>
        <taxon>Hyphomicrobiales</taxon>
        <taxon>Stappiaceae</taxon>
        <taxon>Pseudovibrio</taxon>
    </lineage>
</organism>
<dbReference type="PROSITE" id="PS51404">
    <property type="entry name" value="DYP_PEROXIDASE"/>
    <property type="match status" value="1"/>
</dbReference>
<evidence type="ECO:0000256" key="5">
    <source>
        <dbReference type="ARBA" id="ARBA00023004"/>
    </source>
</evidence>
<keyword evidence="2" id="KW-0575">Peroxidase</keyword>
<protein>
    <recommendedName>
        <fullName evidence="6">Dyp-type peroxidase C-terminal domain-containing protein</fullName>
    </recommendedName>
</protein>
<name>A0A1U7JJC5_9HYPH</name>
<evidence type="ECO:0000256" key="1">
    <source>
        <dbReference type="ARBA" id="ARBA00001970"/>
    </source>
</evidence>
<dbReference type="InterPro" id="IPR006314">
    <property type="entry name" value="Dyp_peroxidase"/>
</dbReference>
<feature type="domain" description="Dyp-type peroxidase C-terminal" evidence="6">
    <location>
        <begin position="145"/>
        <end position="281"/>
    </location>
</feature>
<dbReference type="AlphaFoldDB" id="A0A1U7JJC5"/>
<keyword evidence="3" id="KW-0479">Metal-binding</keyword>
<dbReference type="InterPro" id="IPR011008">
    <property type="entry name" value="Dimeric_a/b-barrel"/>
</dbReference>
<dbReference type="GO" id="GO:0005829">
    <property type="term" value="C:cytosol"/>
    <property type="evidence" value="ECO:0007669"/>
    <property type="project" value="TreeGrafter"/>
</dbReference>
<keyword evidence="5" id="KW-0408">Iron</keyword>
<evidence type="ECO:0000259" key="6">
    <source>
        <dbReference type="Pfam" id="PF20628"/>
    </source>
</evidence>
<proteinExistence type="predicted"/>
<dbReference type="STRING" id="197461.A3843_06865"/>
<dbReference type="InterPro" id="IPR048328">
    <property type="entry name" value="Dyp_perox_C"/>
</dbReference>
<evidence type="ECO:0000256" key="4">
    <source>
        <dbReference type="ARBA" id="ARBA00023002"/>
    </source>
</evidence>
<evidence type="ECO:0000313" key="7">
    <source>
        <dbReference type="EMBL" id="OKL44792.1"/>
    </source>
</evidence>
<dbReference type="PANTHER" id="PTHR30521:SF0">
    <property type="entry name" value="DYP-TYPE PEROXIDASE FAMILY PROTEIN"/>
    <property type="match status" value="1"/>
</dbReference>
<keyword evidence="8" id="KW-1185">Reference proteome</keyword>
<evidence type="ECO:0000256" key="2">
    <source>
        <dbReference type="ARBA" id="ARBA00022559"/>
    </source>
</evidence>
<dbReference type="GO" id="GO:0004601">
    <property type="term" value="F:peroxidase activity"/>
    <property type="evidence" value="ECO:0007669"/>
    <property type="project" value="UniProtKB-KW"/>
</dbReference>
<dbReference type="EMBL" id="LVVZ01000011">
    <property type="protein sequence ID" value="OKL44792.1"/>
    <property type="molecule type" value="Genomic_DNA"/>
</dbReference>
<keyword evidence="4" id="KW-0560">Oxidoreductase</keyword>
<accession>A0A1U7JJC5</accession>